<feature type="signal peptide" evidence="1">
    <location>
        <begin position="1"/>
        <end position="23"/>
    </location>
</feature>
<feature type="domain" description="DUF1585" evidence="2">
    <location>
        <begin position="780"/>
        <end position="853"/>
    </location>
</feature>
<protein>
    <recommendedName>
        <fullName evidence="10">Planctomycete cytochrome C</fullName>
    </recommendedName>
</protein>
<dbReference type="Pfam" id="PF07635">
    <property type="entry name" value="PSCyt1"/>
    <property type="match status" value="1"/>
</dbReference>
<comment type="caution">
    <text evidence="8">The sequence shown here is derived from an EMBL/GenBank/DDBJ whole genome shotgun (WGS) entry which is preliminary data.</text>
</comment>
<keyword evidence="9" id="KW-1185">Reference proteome</keyword>
<dbReference type="Pfam" id="PF07627">
    <property type="entry name" value="PSCyt3"/>
    <property type="match status" value="1"/>
</dbReference>
<evidence type="ECO:0000259" key="4">
    <source>
        <dbReference type="Pfam" id="PF07627"/>
    </source>
</evidence>
<accession>A0A7W5E096</accession>
<feature type="chain" id="PRO_5031183992" description="Planctomycete cytochrome C" evidence="1">
    <location>
        <begin position="24"/>
        <end position="856"/>
    </location>
</feature>
<dbReference type="Pfam" id="PF07637">
    <property type="entry name" value="PSD5"/>
    <property type="match status" value="1"/>
</dbReference>
<dbReference type="EMBL" id="JACHXU010000012">
    <property type="protein sequence ID" value="MBB3207839.1"/>
    <property type="molecule type" value="Genomic_DNA"/>
</dbReference>
<keyword evidence="1" id="KW-0732">Signal</keyword>
<dbReference type="InterPro" id="IPR011429">
    <property type="entry name" value="Cyt_c_Planctomycete-type"/>
</dbReference>
<gene>
    <name evidence="8" type="ORF">FHS27_003666</name>
</gene>
<reference evidence="8 9" key="1">
    <citation type="submission" date="2020-08" db="EMBL/GenBank/DDBJ databases">
        <title>Genomic Encyclopedia of Type Strains, Phase III (KMG-III): the genomes of soil and plant-associated and newly described type strains.</title>
        <authorList>
            <person name="Whitman W."/>
        </authorList>
    </citation>
    <scope>NUCLEOTIDE SEQUENCE [LARGE SCALE GENOMIC DNA]</scope>
    <source>
        <strain evidence="8 9">CECT 8075</strain>
    </source>
</reference>
<sequence length="856" mass="96938">MKQSILSTLAVTAIILSCNLSFGQSTKAIMPKESAELFRKYCYDCHDSQSQEGKLDLEVLSFEISKDIQTAEHWDNILAALNSGEMPPEDATPISDKEKAAFLEELSKRMVVARNILSDSGGEITMRRLNRREYQNTLEALLGFRPDVSTLPDDEETGGFDTAGGSLFFSSDQFEQYRETATRALEYALNSKARPKPRTVRFEGETISQAYIAKAEEKREAFELAKAFLAQAGKPPQDFGFTTPEQAKNVYDNHTYAMAVYDLYFLTRPESKTGTILLPGRHNGPVKRMPRVVVESWYPGGTYKLRIKAASYDTAMDHERYLQVQFQSGKNIFTTLDGLAKVTAPIEDPQIIELQLQNPAGVKGAFRVKQRNYEEPWPYRIDIQWKAKNGAGRLPAVWVDYVELEGPFFNERLQQLPQLLQPDDDQSDEEYARSIITRFATESFRNRTPDPDYLDNLVRYYLNRREAGDKPQKAIIDCLALVLSSPSFLYLIEPRGDSESPVQLSDQELAIRLAYFLWSSPPDESLMAAANNGSLSEPNVLKTQTERLIQDPRFDRFISGFTHQWLDMKRIDMFDFSAFDFPEFDESVRRSAREEVYQTIRHVTIADLPIDQLLKSDFVIVNDVLADFYQLPDVNGSEFRKVSLPPASPRGGLLGMAAVHIMGSDGLRSSPVERGVWVLRHLLNDPPPPAPPNIPMLEHEDAALSIRDLQKRHQEEPQCASCHHKIDPIGYGMENFTATGLWREMEAVKIPPAANAKRSKKQALQYKQFPIDPSGELPRGERFTSYHELRENILNHYNDAFARGLSENLIAYALGRPYAISDHNFATQITTDAAEEGNTITAFIHALVQSEAFRLK</sequence>
<evidence type="ECO:0000313" key="8">
    <source>
        <dbReference type="EMBL" id="MBB3207839.1"/>
    </source>
</evidence>
<dbReference type="Pfam" id="PF07631">
    <property type="entry name" value="PSD4"/>
    <property type="match status" value="1"/>
</dbReference>
<evidence type="ECO:0008006" key="10">
    <source>
        <dbReference type="Google" id="ProtNLM"/>
    </source>
</evidence>
<evidence type="ECO:0000259" key="6">
    <source>
        <dbReference type="Pfam" id="PF07635"/>
    </source>
</evidence>
<dbReference type="InterPro" id="IPR013036">
    <property type="entry name" value="DUF1587"/>
</dbReference>
<evidence type="ECO:0000256" key="1">
    <source>
        <dbReference type="SAM" id="SignalP"/>
    </source>
</evidence>
<dbReference type="Pfam" id="PF07626">
    <property type="entry name" value="PSD3"/>
    <property type="match status" value="1"/>
</dbReference>
<dbReference type="RefSeq" id="WP_184306121.1">
    <property type="nucleotide sequence ID" value="NZ_JACHXU010000012.1"/>
</dbReference>
<evidence type="ECO:0000313" key="9">
    <source>
        <dbReference type="Proteomes" id="UP000536179"/>
    </source>
</evidence>
<dbReference type="Proteomes" id="UP000536179">
    <property type="component" value="Unassembled WGS sequence"/>
</dbReference>
<feature type="domain" description="DUF1592" evidence="5">
    <location>
        <begin position="504"/>
        <end position="631"/>
    </location>
</feature>
<feature type="domain" description="DUF1595" evidence="7">
    <location>
        <begin position="431"/>
        <end position="493"/>
    </location>
</feature>
<evidence type="ECO:0000259" key="5">
    <source>
        <dbReference type="Pfam" id="PF07631"/>
    </source>
</evidence>
<proteinExistence type="predicted"/>
<feature type="domain" description="Cytochrome C Planctomycete-type" evidence="6">
    <location>
        <begin position="42"/>
        <end position="90"/>
    </location>
</feature>
<dbReference type="InterPro" id="IPR013042">
    <property type="entry name" value="DUF1592"/>
</dbReference>
<dbReference type="InterPro" id="IPR011478">
    <property type="entry name" value="DUF1585"/>
</dbReference>
<evidence type="ECO:0000259" key="3">
    <source>
        <dbReference type="Pfam" id="PF07626"/>
    </source>
</evidence>
<dbReference type="InterPro" id="IPR013039">
    <property type="entry name" value="DUF1588"/>
</dbReference>
<dbReference type="InterPro" id="IPR013043">
    <property type="entry name" value="DUF1595"/>
</dbReference>
<dbReference type="AlphaFoldDB" id="A0A7W5E096"/>
<dbReference type="PROSITE" id="PS51257">
    <property type="entry name" value="PROKAR_LIPOPROTEIN"/>
    <property type="match status" value="1"/>
</dbReference>
<evidence type="ECO:0000259" key="2">
    <source>
        <dbReference type="Pfam" id="PF07624"/>
    </source>
</evidence>
<feature type="domain" description="DUF1587" evidence="3">
    <location>
        <begin position="127"/>
        <end position="189"/>
    </location>
</feature>
<name>A0A7W5E096_9BACT</name>
<organism evidence="8 9">
    <name type="scientific">Aporhodopirellula rubra</name>
    <dbReference type="NCBI Taxonomy" id="980271"/>
    <lineage>
        <taxon>Bacteria</taxon>
        <taxon>Pseudomonadati</taxon>
        <taxon>Planctomycetota</taxon>
        <taxon>Planctomycetia</taxon>
        <taxon>Pirellulales</taxon>
        <taxon>Pirellulaceae</taxon>
        <taxon>Aporhodopirellula</taxon>
    </lineage>
</organism>
<evidence type="ECO:0000259" key="7">
    <source>
        <dbReference type="Pfam" id="PF07637"/>
    </source>
</evidence>
<dbReference type="Pfam" id="PF07624">
    <property type="entry name" value="PSD2"/>
    <property type="match status" value="1"/>
</dbReference>
<feature type="domain" description="DUF1588" evidence="4">
    <location>
        <begin position="650"/>
        <end position="745"/>
    </location>
</feature>